<protein>
    <recommendedName>
        <fullName evidence="3">DUF4258 domain-containing protein</fullName>
    </recommendedName>
</protein>
<dbReference type="RefSeq" id="WP_179293724.1">
    <property type="nucleotide sequence ID" value="NZ_FZMP01000009.1"/>
</dbReference>
<evidence type="ECO:0000313" key="1">
    <source>
        <dbReference type="EMBL" id="SNQ59104.1"/>
    </source>
</evidence>
<dbReference type="AlphaFoldDB" id="A0A284VIL2"/>
<accession>A0A284VIL2</accession>
<sequence>MNIRLSQETPKGKYLEVDCENQLVQIIFTWHSLDAIEDYEMTLENILNYLLYPEEVVKGHANRYIAHRRLNHHLARVVYEYDGRNVIVITFYISYVNRYFREGKYEDKILS</sequence>
<name>A0A284VIL2_9EURY</name>
<dbReference type="OrthoDB" id="90153at2157"/>
<proteinExistence type="predicted"/>
<evidence type="ECO:0000313" key="2">
    <source>
        <dbReference type="Proteomes" id="UP000218615"/>
    </source>
</evidence>
<gene>
    <name evidence="1" type="ORF">MNV_1060042</name>
</gene>
<keyword evidence="2" id="KW-1185">Reference proteome</keyword>
<evidence type="ECO:0008006" key="3">
    <source>
        <dbReference type="Google" id="ProtNLM"/>
    </source>
</evidence>
<dbReference type="Proteomes" id="UP000218615">
    <property type="component" value="Unassembled WGS sequence"/>
</dbReference>
<organism evidence="1 2">
    <name type="scientific">Candidatus Methanoperedens nitratireducens</name>
    <dbReference type="NCBI Taxonomy" id="1392998"/>
    <lineage>
        <taxon>Archaea</taxon>
        <taxon>Methanobacteriati</taxon>
        <taxon>Methanobacteriota</taxon>
        <taxon>Stenosarchaea group</taxon>
        <taxon>Methanomicrobia</taxon>
        <taxon>Methanosarcinales</taxon>
        <taxon>ANME-2 cluster</taxon>
        <taxon>Candidatus Methanoperedentaceae</taxon>
        <taxon>Candidatus Methanoperedens</taxon>
    </lineage>
</organism>
<dbReference type="EMBL" id="FZMP01000009">
    <property type="protein sequence ID" value="SNQ59104.1"/>
    <property type="molecule type" value="Genomic_DNA"/>
</dbReference>
<reference evidence="2" key="1">
    <citation type="submission" date="2017-06" db="EMBL/GenBank/DDBJ databases">
        <authorList>
            <person name="Cremers G."/>
        </authorList>
    </citation>
    <scope>NUCLEOTIDE SEQUENCE [LARGE SCALE GENOMIC DNA]</scope>
</reference>